<name>A0A9X6NKI8_HYPEX</name>
<dbReference type="AlphaFoldDB" id="A0A9X6NKI8"/>
<protein>
    <submittedName>
        <fullName evidence="1">Uncharacterized protein</fullName>
    </submittedName>
</protein>
<dbReference type="EMBL" id="MTYJ01000474">
    <property type="protein sequence ID" value="OWA54869.1"/>
    <property type="molecule type" value="Genomic_DNA"/>
</dbReference>
<reference evidence="2" key="1">
    <citation type="submission" date="2017-01" db="EMBL/GenBank/DDBJ databases">
        <title>Comparative genomics of anhydrobiosis in the tardigrade Hypsibius dujardini.</title>
        <authorList>
            <person name="Yoshida Y."/>
            <person name="Koutsovoulos G."/>
            <person name="Laetsch D."/>
            <person name="Stevens L."/>
            <person name="Kumar S."/>
            <person name="Horikawa D."/>
            <person name="Ishino K."/>
            <person name="Komine S."/>
            <person name="Tomita M."/>
            <person name="Blaxter M."/>
            <person name="Arakawa K."/>
        </authorList>
    </citation>
    <scope>NUCLEOTIDE SEQUENCE [LARGE SCALE GENOMIC DNA]</scope>
    <source>
        <strain evidence="2">Z151</strain>
    </source>
</reference>
<dbReference type="Proteomes" id="UP000192578">
    <property type="component" value="Unassembled WGS sequence"/>
</dbReference>
<comment type="caution">
    <text evidence="1">The sequence shown here is derived from an EMBL/GenBank/DDBJ whole genome shotgun (WGS) entry which is preliminary data.</text>
</comment>
<evidence type="ECO:0000313" key="1">
    <source>
        <dbReference type="EMBL" id="OWA54869.1"/>
    </source>
</evidence>
<accession>A0A9X6NKI8</accession>
<evidence type="ECO:0000313" key="2">
    <source>
        <dbReference type="Proteomes" id="UP000192578"/>
    </source>
</evidence>
<proteinExistence type="predicted"/>
<organism evidence="1 2">
    <name type="scientific">Hypsibius exemplaris</name>
    <name type="common">Freshwater tardigrade</name>
    <dbReference type="NCBI Taxonomy" id="2072580"/>
    <lineage>
        <taxon>Eukaryota</taxon>
        <taxon>Metazoa</taxon>
        <taxon>Ecdysozoa</taxon>
        <taxon>Tardigrada</taxon>
        <taxon>Eutardigrada</taxon>
        <taxon>Parachela</taxon>
        <taxon>Hypsibioidea</taxon>
        <taxon>Hypsibiidae</taxon>
        <taxon>Hypsibius</taxon>
    </lineage>
</organism>
<keyword evidence="2" id="KW-1185">Reference proteome</keyword>
<gene>
    <name evidence="1" type="ORF">BV898_19261</name>
</gene>
<sequence length="138" mass="15157">MRCNSRSPRRFLHGQGLSLTGQDVGGLLRDTVDLADERKYQMQRGDSRPPPRHQGKAQRTGLFLQIADVSAAVLLPLQRSRAVYSNATADKQAVVDLLDPCDNAAQEAEGVPSVSTALVWIEQGNRHHSVGVMKRKQS</sequence>